<sequence length="43" mass="4966">MPFGFIINLDTFLQLIFNFNLGMFFGFLNLSSNPDSADIRYDV</sequence>
<dbReference type="AlphaFoldDB" id="M1PVX1"/>
<organism evidence="2 3">
    <name type="scientific">Methanosarcina mazei Tuc01</name>
    <dbReference type="NCBI Taxonomy" id="1236903"/>
    <lineage>
        <taxon>Archaea</taxon>
        <taxon>Methanobacteriati</taxon>
        <taxon>Methanobacteriota</taxon>
        <taxon>Stenosarchaea group</taxon>
        <taxon>Methanomicrobia</taxon>
        <taxon>Methanosarcinales</taxon>
        <taxon>Methanosarcinaceae</taxon>
        <taxon>Methanosarcina</taxon>
    </lineage>
</organism>
<evidence type="ECO:0000313" key="3">
    <source>
        <dbReference type="Proteomes" id="UP000011718"/>
    </source>
</evidence>
<proteinExistence type="predicted"/>
<feature type="transmembrane region" description="Helical" evidence="1">
    <location>
        <begin position="12"/>
        <end position="30"/>
    </location>
</feature>
<keyword evidence="1" id="KW-0812">Transmembrane</keyword>
<dbReference type="Proteomes" id="UP000011718">
    <property type="component" value="Chromosome"/>
</dbReference>
<keyword evidence="1" id="KW-1133">Transmembrane helix</keyword>
<protein>
    <submittedName>
        <fullName evidence="2">Uncharacterized protein</fullName>
    </submittedName>
</protein>
<evidence type="ECO:0000313" key="2">
    <source>
        <dbReference type="EMBL" id="AGF96381.1"/>
    </source>
</evidence>
<keyword evidence="1" id="KW-0472">Membrane</keyword>
<gene>
    <name evidence="2" type="ORF">MmTuc01_0982</name>
</gene>
<dbReference type="EMBL" id="CP004144">
    <property type="protein sequence ID" value="AGF96381.1"/>
    <property type="molecule type" value="Genomic_DNA"/>
</dbReference>
<evidence type="ECO:0000256" key="1">
    <source>
        <dbReference type="SAM" id="Phobius"/>
    </source>
</evidence>
<dbReference type="KEGG" id="mmaz:MmTuc01_0982"/>
<accession>M1PVX1</accession>
<reference evidence="2 3" key="1">
    <citation type="journal article" date="2013" name="Genome Announc.">
        <title>Complete Genome of a Methanosarcina mazei Strain Isolated from Sediment Samples from an Amazonian Flooded Area.</title>
        <authorList>
            <person name="Assis das Gracas D."/>
            <person name="Thiago Juca Ramos R."/>
            <person name="Vieira Araujo A.C."/>
            <person name="Zahlouth R."/>
            <person name="Ribeiro Carneiro A."/>
            <person name="Souza Lopes T."/>
            <person name="Azevedo Barauna R."/>
            <person name="Azevedo V."/>
            <person name="Cruz Schneider M.P."/>
            <person name="Pellizari V.H."/>
            <person name="Silva A."/>
        </authorList>
    </citation>
    <scope>NUCLEOTIDE SEQUENCE [LARGE SCALE GENOMIC DNA]</scope>
    <source>
        <strain evidence="2 3">Tuc01</strain>
    </source>
</reference>
<dbReference type="HOGENOM" id="CLU_3227829_0_0_2"/>
<dbReference type="BioCyc" id="MMAZ1236903:G139K-936-MONOMER"/>
<name>M1PVX1_METMZ</name>